<dbReference type="HAMAP" id="MF_00083">
    <property type="entry name" value="Pept_tRNA_hydro_bact"/>
    <property type="match status" value="1"/>
</dbReference>
<reference evidence="8" key="2">
    <citation type="submission" date="2021-04" db="EMBL/GenBank/DDBJ databases">
        <authorList>
            <person name="Gilroy R."/>
        </authorList>
    </citation>
    <scope>NUCLEOTIDE SEQUENCE</scope>
    <source>
        <strain evidence="8">687</strain>
    </source>
</reference>
<dbReference type="Proteomes" id="UP000824150">
    <property type="component" value="Unassembled WGS sequence"/>
</dbReference>
<dbReference type="GO" id="GO:0072344">
    <property type="term" value="P:rescue of stalled ribosome"/>
    <property type="evidence" value="ECO:0007669"/>
    <property type="project" value="UniProtKB-UniRule"/>
</dbReference>
<feature type="active site" description="Proton acceptor" evidence="7">
    <location>
        <position position="24"/>
    </location>
</feature>
<comment type="caution">
    <text evidence="8">The sequence shown here is derived from an EMBL/GenBank/DDBJ whole genome shotgun (WGS) entry which is preliminary data.</text>
</comment>
<dbReference type="Pfam" id="PF01195">
    <property type="entry name" value="Pept_tRNA_hydro"/>
    <property type="match status" value="1"/>
</dbReference>
<protein>
    <recommendedName>
        <fullName evidence="6 7">Peptidyl-tRNA hydrolase</fullName>
        <shortName evidence="7">Pth</shortName>
        <ecNumber evidence="1 7">3.1.1.29</ecNumber>
    </recommendedName>
</protein>
<organism evidence="8 9">
    <name type="scientific">Candidatus Anaerobiospirillum merdipullorum</name>
    <dbReference type="NCBI Taxonomy" id="2838450"/>
    <lineage>
        <taxon>Bacteria</taxon>
        <taxon>Pseudomonadati</taxon>
        <taxon>Pseudomonadota</taxon>
        <taxon>Gammaproteobacteria</taxon>
        <taxon>Aeromonadales</taxon>
        <taxon>Succinivibrionaceae</taxon>
        <taxon>Anaerobiospirillum</taxon>
    </lineage>
</organism>
<feature type="binding site" evidence="7">
    <location>
        <position position="19"/>
    </location>
    <ligand>
        <name>tRNA</name>
        <dbReference type="ChEBI" id="CHEBI:17843"/>
    </ligand>
</feature>
<dbReference type="EC" id="3.1.1.29" evidence="1 7"/>
<dbReference type="GO" id="GO:0005737">
    <property type="term" value="C:cytoplasm"/>
    <property type="evidence" value="ECO:0007669"/>
    <property type="project" value="UniProtKB-SubCell"/>
</dbReference>
<comment type="subcellular location">
    <subcellularLocation>
        <location evidence="7">Cytoplasm</location>
    </subcellularLocation>
</comment>
<dbReference type="EMBL" id="JAHLFG010000008">
    <property type="protein sequence ID" value="MBU3826014.1"/>
    <property type="molecule type" value="Genomic_DNA"/>
</dbReference>
<dbReference type="GO" id="GO:0004045">
    <property type="term" value="F:peptidyl-tRNA hydrolase activity"/>
    <property type="evidence" value="ECO:0007669"/>
    <property type="project" value="UniProtKB-UniRule"/>
</dbReference>
<keyword evidence="2 7" id="KW-0820">tRNA-binding</keyword>
<accession>A0A9E2KLB5</accession>
<dbReference type="AlphaFoldDB" id="A0A9E2KLB5"/>
<evidence type="ECO:0000256" key="3">
    <source>
        <dbReference type="ARBA" id="ARBA00022801"/>
    </source>
</evidence>
<comment type="similarity">
    <text evidence="5 7">Belongs to the PTH family.</text>
</comment>
<comment type="catalytic activity">
    <reaction evidence="7">
        <text>an N-acyl-L-alpha-aminoacyl-tRNA + H2O = an N-acyl-L-amino acid + a tRNA + H(+)</text>
        <dbReference type="Rhea" id="RHEA:54448"/>
        <dbReference type="Rhea" id="RHEA-COMP:10123"/>
        <dbReference type="Rhea" id="RHEA-COMP:13883"/>
        <dbReference type="ChEBI" id="CHEBI:15377"/>
        <dbReference type="ChEBI" id="CHEBI:15378"/>
        <dbReference type="ChEBI" id="CHEBI:59874"/>
        <dbReference type="ChEBI" id="CHEBI:78442"/>
        <dbReference type="ChEBI" id="CHEBI:138191"/>
        <dbReference type="EC" id="3.1.1.29"/>
    </reaction>
</comment>
<evidence type="ECO:0000256" key="4">
    <source>
        <dbReference type="ARBA" id="ARBA00022884"/>
    </source>
</evidence>
<dbReference type="InterPro" id="IPR001328">
    <property type="entry name" value="Pept_tRNA_hydro"/>
</dbReference>
<evidence type="ECO:0000313" key="9">
    <source>
        <dbReference type="Proteomes" id="UP000824150"/>
    </source>
</evidence>
<keyword evidence="3 7" id="KW-0378">Hydrolase</keyword>
<dbReference type="PANTHER" id="PTHR17224:SF1">
    <property type="entry name" value="PEPTIDYL-TRNA HYDROLASE"/>
    <property type="match status" value="1"/>
</dbReference>
<comment type="caution">
    <text evidence="7">Lacks conserved residue(s) required for the propagation of feature annotation.</text>
</comment>
<dbReference type="InterPro" id="IPR036416">
    <property type="entry name" value="Pept_tRNA_hydro_sf"/>
</dbReference>
<dbReference type="PROSITE" id="PS01196">
    <property type="entry name" value="PEPT_TRNA_HYDROL_2"/>
    <property type="match status" value="1"/>
</dbReference>
<evidence type="ECO:0000256" key="7">
    <source>
        <dbReference type="HAMAP-Rule" id="MF_00083"/>
    </source>
</evidence>
<gene>
    <name evidence="7 8" type="primary">pth</name>
    <name evidence="8" type="ORF">IAA31_00770</name>
</gene>
<comment type="function">
    <text evidence="7">Catalyzes the release of premature peptidyl moieties from peptidyl-tRNA molecules trapped in stalled 50S ribosomal subunits, and thus maintains levels of free tRNAs and 50S ribosomes.</text>
</comment>
<dbReference type="PANTHER" id="PTHR17224">
    <property type="entry name" value="PEPTIDYL-TRNA HYDROLASE"/>
    <property type="match status" value="1"/>
</dbReference>
<evidence type="ECO:0000256" key="5">
    <source>
        <dbReference type="ARBA" id="ARBA00038063"/>
    </source>
</evidence>
<dbReference type="GO" id="GO:0000049">
    <property type="term" value="F:tRNA binding"/>
    <property type="evidence" value="ECO:0007669"/>
    <property type="project" value="UniProtKB-UniRule"/>
</dbReference>
<evidence type="ECO:0000313" key="8">
    <source>
        <dbReference type="EMBL" id="MBU3826014.1"/>
    </source>
</evidence>
<dbReference type="CDD" id="cd00462">
    <property type="entry name" value="PTH"/>
    <property type="match status" value="1"/>
</dbReference>
<evidence type="ECO:0000256" key="1">
    <source>
        <dbReference type="ARBA" id="ARBA00013260"/>
    </source>
</evidence>
<dbReference type="SUPFAM" id="SSF53178">
    <property type="entry name" value="Peptidyl-tRNA hydrolase-like"/>
    <property type="match status" value="1"/>
</dbReference>
<comment type="subunit">
    <text evidence="7">Monomer.</text>
</comment>
<proteinExistence type="inferred from homology"/>
<name>A0A9E2KLB5_9GAMM</name>
<evidence type="ECO:0000256" key="6">
    <source>
        <dbReference type="ARBA" id="ARBA00050038"/>
    </source>
</evidence>
<sequence>MAVSQIKLIVGLGNIGAKYQGTRHNCGCDLLFALADTYRISMNEEKRFFGILGRGNVAGCEVRLAFPTTLMNLSGQCVGALCTFYRIAPQEVLVLHDEMDLPPGSIRLKFGGGLAGHNGLKSIASSLGGQQDFYRLRIGIGKDAKRDTINFVLGRPAPAERALIAEAGAHALEGIALLMTKGPERAASFINSFKPSGFAEV</sequence>
<feature type="site" description="Discriminates between blocked and unblocked aminoacyl-tRNA" evidence="7">
    <location>
        <position position="14"/>
    </location>
</feature>
<keyword evidence="7" id="KW-0963">Cytoplasm</keyword>
<dbReference type="Gene3D" id="3.40.50.1470">
    <property type="entry name" value="Peptidyl-tRNA hydrolase"/>
    <property type="match status" value="1"/>
</dbReference>
<dbReference type="InterPro" id="IPR018171">
    <property type="entry name" value="Pept_tRNA_hydro_CS"/>
</dbReference>
<evidence type="ECO:0000256" key="2">
    <source>
        <dbReference type="ARBA" id="ARBA00022555"/>
    </source>
</evidence>
<feature type="site" description="Stabilizes the basic form of H active site to accept a proton" evidence="7">
    <location>
        <position position="97"/>
    </location>
</feature>
<feature type="binding site" evidence="7">
    <location>
        <position position="118"/>
    </location>
    <ligand>
        <name>tRNA</name>
        <dbReference type="ChEBI" id="CHEBI:17843"/>
    </ligand>
</feature>
<reference evidence="8" key="1">
    <citation type="journal article" date="2021" name="PeerJ">
        <title>Extensive microbial diversity within the chicken gut microbiome revealed by metagenomics and culture.</title>
        <authorList>
            <person name="Gilroy R."/>
            <person name="Ravi A."/>
            <person name="Getino M."/>
            <person name="Pursley I."/>
            <person name="Horton D.L."/>
            <person name="Alikhan N.F."/>
            <person name="Baker D."/>
            <person name="Gharbi K."/>
            <person name="Hall N."/>
            <person name="Watson M."/>
            <person name="Adriaenssens E.M."/>
            <person name="Foster-Nyarko E."/>
            <person name="Jarju S."/>
            <person name="Secka A."/>
            <person name="Antonio M."/>
            <person name="Oren A."/>
            <person name="Chaudhuri R.R."/>
            <person name="La Ragione R."/>
            <person name="Hildebrand F."/>
            <person name="Pallen M.J."/>
        </authorList>
    </citation>
    <scope>NUCLEOTIDE SEQUENCE</scope>
    <source>
        <strain evidence="8">687</strain>
    </source>
</reference>
<dbReference type="FunFam" id="3.40.50.1470:FF:000001">
    <property type="entry name" value="Peptidyl-tRNA hydrolase"/>
    <property type="match status" value="1"/>
</dbReference>
<dbReference type="NCBIfam" id="TIGR00447">
    <property type="entry name" value="pth"/>
    <property type="match status" value="1"/>
</dbReference>
<feature type="binding site" evidence="7">
    <location>
        <position position="72"/>
    </location>
    <ligand>
        <name>tRNA</name>
        <dbReference type="ChEBI" id="CHEBI:17843"/>
    </ligand>
</feature>
<dbReference type="GO" id="GO:0006515">
    <property type="term" value="P:protein quality control for misfolded or incompletely synthesized proteins"/>
    <property type="evidence" value="ECO:0007669"/>
    <property type="project" value="UniProtKB-UniRule"/>
</dbReference>
<keyword evidence="4 7" id="KW-0694">RNA-binding</keyword>
<comment type="function">
    <text evidence="7">Hydrolyzes ribosome-free peptidyl-tRNAs (with 1 or more amino acids incorporated), which drop off the ribosome during protein synthesis, or as a result of ribosome stalling.</text>
</comment>